<evidence type="ECO:0000256" key="1">
    <source>
        <dbReference type="ARBA" id="ARBA00000073"/>
    </source>
</evidence>
<organism evidence="7 8">
    <name type="scientific">Aerococcus urinaehominis</name>
    <dbReference type="NCBI Taxonomy" id="128944"/>
    <lineage>
        <taxon>Bacteria</taxon>
        <taxon>Bacillati</taxon>
        <taxon>Bacillota</taxon>
        <taxon>Bacilli</taxon>
        <taxon>Lactobacillales</taxon>
        <taxon>Aerococcaceae</taxon>
        <taxon>Aerococcus</taxon>
    </lineage>
</organism>
<evidence type="ECO:0000313" key="7">
    <source>
        <dbReference type="EMBL" id="AMC00062.1"/>
    </source>
</evidence>
<dbReference type="InterPro" id="IPR006145">
    <property type="entry name" value="PsdUridine_synth_RsuA/RluA"/>
</dbReference>
<dbReference type="EMBL" id="CP014163">
    <property type="protein sequence ID" value="AMC00062.1"/>
    <property type="molecule type" value="Genomic_DNA"/>
</dbReference>
<dbReference type="Pfam" id="PF00849">
    <property type="entry name" value="PseudoU_synth_2"/>
    <property type="match status" value="1"/>
</dbReference>
<dbReference type="GO" id="GO:0009982">
    <property type="term" value="F:pseudouridine synthase activity"/>
    <property type="evidence" value="ECO:0007669"/>
    <property type="project" value="InterPro"/>
</dbReference>
<name>A0A120IB45_9LACT</name>
<dbReference type="PROSITE" id="PS01129">
    <property type="entry name" value="PSI_RLU"/>
    <property type="match status" value="1"/>
</dbReference>
<comment type="catalytic activity">
    <reaction evidence="1 5">
        <text>a uridine in RNA = a pseudouridine in RNA</text>
        <dbReference type="Rhea" id="RHEA:48348"/>
        <dbReference type="Rhea" id="RHEA-COMP:12068"/>
        <dbReference type="Rhea" id="RHEA-COMP:12069"/>
        <dbReference type="ChEBI" id="CHEBI:65314"/>
        <dbReference type="ChEBI" id="CHEBI:65315"/>
    </reaction>
</comment>
<feature type="active site" evidence="3">
    <location>
        <position position="144"/>
    </location>
</feature>
<evidence type="ECO:0000256" key="3">
    <source>
        <dbReference type="PIRSR" id="PIRSR606225-1"/>
    </source>
</evidence>
<reference evidence="8" key="2">
    <citation type="submission" date="2016-01" db="EMBL/GenBank/DDBJ databases">
        <title>Six Aerococcus type strain genome sequencing and assembly using PacBio and Illumina Hiseq.</title>
        <authorList>
            <person name="Carkaci D."/>
            <person name="Dargis R."/>
            <person name="Nielsen X.C."/>
            <person name="Skovgaard O."/>
            <person name="Fuursted K."/>
            <person name="Christensen J.J."/>
        </authorList>
    </citation>
    <scope>NUCLEOTIDE SEQUENCE [LARGE SCALE GENOMIC DNA]</scope>
    <source>
        <strain evidence="8">CCUG42038B</strain>
    </source>
</reference>
<protein>
    <recommendedName>
        <fullName evidence="5">Pseudouridine synthase</fullName>
        <ecNumber evidence="5">5.4.99.-</ecNumber>
    </recommendedName>
</protein>
<dbReference type="NCBIfam" id="TIGR00005">
    <property type="entry name" value="rluA_subfam"/>
    <property type="match status" value="1"/>
</dbReference>
<dbReference type="InterPro" id="IPR020103">
    <property type="entry name" value="PsdUridine_synth_cat_dom_sf"/>
</dbReference>
<dbReference type="SUPFAM" id="SSF55120">
    <property type="entry name" value="Pseudouridine synthase"/>
    <property type="match status" value="1"/>
</dbReference>
<keyword evidence="5" id="KW-0413">Isomerase</keyword>
<dbReference type="GO" id="GO:0000455">
    <property type="term" value="P:enzyme-directed rRNA pseudouridine synthesis"/>
    <property type="evidence" value="ECO:0007669"/>
    <property type="project" value="TreeGrafter"/>
</dbReference>
<dbReference type="PANTHER" id="PTHR21600:SF35">
    <property type="entry name" value="PSEUDOURIDINE SYNTHASE"/>
    <property type="match status" value="1"/>
</dbReference>
<reference evidence="7 8" key="1">
    <citation type="journal article" date="2016" name="Genome Announc.">
        <title>Complete Genome Sequences of Aerococcus christensenii CCUG 28831T, Aerococcus sanguinicola CCUG 43001T, Aerococcus urinae CCUG 36881T, Aerococcus urinaeequi CCUG 28094T, Aerococcus urinaehominis CCUG 42038 BT, and Aerococcus viridans CCUG 4311T.</title>
        <authorList>
            <person name="Carkaci D."/>
            <person name="Dargis R."/>
            <person name="Nielsen X.C."/>
            <person name="Skovgaard O."/>
            <person name="Fuursted K."/>
            <person name="Christensen J.J."/>
        </authorList>
    </citation>
    <scope>NUCLEOTIDE SEQUENCE [LARGE SCALE GENOMIC DNA]</scope>
    <source>
        <strain evidence="7 8">CCUG42038B</strain>
    </source>
</reference>
<dbReference type="AlphaFoldDB" id="A0A120IB45"/>
<dbReference type="Gene3D" id="3.30.2350.10">
    <property type="entry name" value="Pseudouridine synthase"/>
    <property type="match status" value="1"/>
</dbReference>
<dbReference type="EC" id="5.4.99.-" evidence="5"/>
<dbReference type="PANTHER" id="PTHR21600">
    <property type="entry name" value="MITOCHONDRIAL RNA PSEUDOURIDINE SYNTHASE"/>
    <property type="match status" value="1"/>
</dbReference>
<evidence type="ECO:0000313" key="8">
    <source>
        <dbReference type="Proteomes" id="UP000062260"/>
    </source>
</evidence>
<gene>
    <name evidence="7" type="ORF">AWM75_06395</name>
</gene>
<evidence type="ECO:0000256" key="2">
    <source>
        <dbReference type="ARBA" id="ARBA00010876"/>
    </source>
</evidence>
<evidence type="ECO:0000256" key="4">
    <source>
        <dbReference type="PROSITE-ProRule" id="PRU00182"/>
    </source>
</evidence>
<dbReference type="GO" id="GO:0140098">
    <property type="term" value="F:catalytic activity, acting on RNA"/>
    <property type="evidence" value="ECO:0007669"/>
    <property type="project" value="UniProtKB-ARBA"/>
</dbReference>
<dbReference type="Proteomes" id="UP000062260">
    <property type="component" value="Chromosome"/>
</dbReference>
<accession>A0A120IB45</accession>
<comment type="function">
    <text evidence="5">Responsible for synthesis of pseudouridine from uracil.</text>
</comment>
<comment type="similarity">
    <text evidence="2 5">Belongs to the pseudouridine synthase RluA family.</text>
</comment>
<evidence type="ECO:0000259" key="6">
    <source>
        <dbReference type="Pfam" id="PF00849"/>
    </source>
</evidence>
<dbReference type="InterPro" id="IPR050188">
    <property type="entry name" value="RluA_PseudoU_synthase"/>
</dbReference>
<keyword evidence="4" id="KW-0694">RNA-binding</keyword>
<dbReference type="KEGG" id="auh:AWM75_06395"/>
<dbReference type="STRING" id="128944.AWM75_06395"/>
<dbReference type="CDD" id="cd02869">
    <property type="entry name" value="PseudoU_synth_RluA_like"/>
    <property type="match status" value="1"/>
</dbReference>
<proteinExistence type="inferred from homology"/>
<dbReference type="PROSITE" id="PS50889">
    <property type="entry name" value="S4"/>
    <property type="match status" value="1"/>
</dbReference>
<dbReference type="GO" id="GO:0003723">
    <property type="term" value="F:RNA binding"/>
    <property type="evidence" value="ECO:0007669"/>
    <property type="project" value="UniProtKB-KW"/>
</dbReference>
<sequence>MLKVRRGVVILTVKFTWTATQNVLLKSFLQKQGVSRRLLAKLKYHGGQIKVNNHQCTVRYQLEPGDQVTIVLPKEGKQEIIEPISQPIDILYEDEHLIAVNKPAGYTSIPSQYNPQGSMANILKAYYQHRDYDDQMIHVITRLDRDTSGIMLFARHRFAHAMMDQILQKKEISRQYIAFNRKKLPEVHGFIEAPITRKTGSIIERQVGPEGKYALTEYQFDQEAAGINRYRVKLHTGRTHQIRVHFAYQGAPLLGDELYGGQPWQGLNRQALHCHQLSFIHPFTQHPLTIEAPLANDLSQLGFNI</sequence>
<dbReference type="InterPro" id="IPR006224">
    <property type="entry name" value="PsdUridine_synth_RluA-like_CS"/>
</dbReference>
<evidence type="ECO:0000256" key="5">
    <source>
        <dbReference type="RuleBase" id="RU362028"/>
    </source>
</evidence>
<feature type="domain" description="Pseudouridine synthase RsuA/RluA-like" evidence="6">
    <location>
        <begin position="96"/>
        <end position="247"/>
    </location>
</feature>
<keyword evidence="8" id="KW-1185">Reference proteome</keyword>
<dbReference type="InterPro" id="IPR006225">
    <property type="entry name" value="PsdUridine_synth_RluC/D"/>
</dbReference>